<dbReference type="SUPFAM" id="SSF81321">
    <property type="entry name" value="Family A G protein-coupled receptor-like"/>
    <property type="match status" value="1"/>
</dbReference>
<dbReference type="Proteomes" id="UP001208570">
    <property type="component" value="Unassembled WGS sequence"/>
</dbReference>
<feature type="transmembrane region" description="Helical" evidence="6">
    <location>
        <begin position="77"/>
        <end position="99"/>
    </location>
</feature>
<dbReference type="Gene3D" id="1.20.1070.10">
    <property type="entry name" value="Rhodopsin 7-helix transmembrane proteins"/>
    <property type="match status" value="1"/>
</dbReference>
<keyword evidence="5 6" id="KW-0472">Membrane</keyword>
<feature type="transmembrane region" description="Helical" evidence="6">
    <location>
        <begin position="165"/>
        <end position="186"/>
    </location>
</feature>
<feature type="transmembrane region" description="Helical" evidence="6">
    <location>
        <begin position="248"/>
        <end position="270"/>
    </location>
</feature>
<dbReference type="Pfam" id="PF00001">
    <property type="entry name" value="7tm_1"/>
    <property type="match status" value="1"/>
</dbReference>
<protein>
    <recommendedName>
        <fullName evidence="7">G-protein coupled receptors family 1 profile domain-containing protein</fullName>
    </recommendedName>
</protein>
<feature type="transmembrane region" description="Helical" evidence="6">
    <location>
        <begin position="12"/>
        <end position="34"/>
    </location>
</feature>
<keyword evidence="2" id="KW-1003">Cell membrane</keyword>
<evidence type="ECO:0000256" key="1">
    <source>
        <dbReference type="ARBA" id="ARBA00004651"/>
    </source>
</evidence>
<evidence type="ECO:0000313" key="9">
    <source>
        <dbReference type="Proteomes" id="UP001208570"/>
    </source>
</evidence>
<dbReference type="PROSITE" id="PS50262">
    <property type="entry name" value="G_PROTEIN_RECEP_F1_2"/>
    <property type="match status" value="1"/>
</dbReference>
<gene>
    <name evidence="8" type="ORF">LSH36_44g08021</name>
</gene>
<dbReference type="EMBL" id="JAODUP010000044">
    <property type="protein sequence ID" value="KAK2165928.1"/>
    <property type="molecule type" value="Genomic_DNA"/>
</dbReference>
<proteinExistence type="predicted"/>
<evidence type="ECO:0000256" key="2">
    <source>
        <dbReference type="ARBA" id="ARBA00022475"/>
    </source>
</evidence>
<name>A0AAD9K8F0_9ANNE</name>
<dbReference type="InterPro" id="IPR017452">
    <property type="entry name" value="GPCR_Rhodpsn_7TM"/>
</dbReference>
<dbReference type="GO" id="GO:0005886">
    <property type="term" value="C:plasma membrane"/>
    <property type="evidence" value="ECO:0007669"/>
    <property type="project" value="UniProtKB-SubCell"/>
</dbReference>
<dbReference type="PRINTS" id="PR00237">
    <property type="entry name" value="GPCRRHODOPSN"/>
</dbReference>
<keyword evidence="4 6" id="KW-1133">Transmembrane helix</keyword>
<sequence>NNLFPATNKAVLSASLGILTILANIIISITLCFMKKVKRTTVIFLSQLAISNLIQGIILLLKGLFYVWDVNTNEGCMALITINITSFGIYLTGIFYIYLDLYLSLKKMSVANPVISVRAAVIMIALSWIGNLAFSVSGYGMKISSYQYSQDIECIVIKGFYQDRYIILIAVTFLIGLGGILTLHVMTYRLMKNIQKHILGQYDVGCDEHSSQRNRQINTLQVNNVQQERRPSQNMAWLKKNEVIMKSILLILMLFVISWYPLIISVLIMLYCETCTYVITEYIWKFSYFLVILQYNLSGIIYMSKLKDFRNSCKSRRCRSTCRGRRVAPSGNEIEQCV</sequence>
<feature type="domain" description="G-protein coupled receptors family 1 profile" evidence="7">
    <location>
        <begin position="23"/>
        <end position="302"/>
    </location>
</feature>
<evidence type="ECO:0000256" key="5">
    <source>
        <dbReference type="ARBA" id="ARBA00023136"/>
    </source>
</evidence>
<organism evidence="8 9">
    <name type="scientific">Paralvinella palmiformis</name>
    <dbReference type="NCBI Taxonomy" id="53620"/>
    <lineage>
        <taxon>Eukaryota</taxon>
        <taxon>Metazoa</taxon>
        <taxon>Spiralia</taxon>
        <taxon>Lophotrochozoa</taxon>
        <taxon>Annelida</taxon>
        <taxon>Polychaeta</taxon>
        <taxon>Sedentaria</taxon>
        <taxon>Canalipalpata</taxon>
        <taxon>Terebellida</taxon>
        <taxon>Terebelliformia</taxon>
        <taxon>Alvinellidae</taxon>
        <taxon>Paralvinella</taxon>
    </lineage>
</organism>
<accession>A0AAD9K8F0</accession>
<reference evidence="8" key="1">
    <citation type="journal article" date="2023" name="Mol. Biol. Evol.">
        <title>Third-Generation Sequencing Reveals the Adaptive Role of the Epigenome in Three Deep-Sea Polychaetes.</title>
        <authorList>
            <person name="Perez M."/>
            <person name="Aroh O."/>
            <person name="Sun Y."/>
            <person name="Lan Y."/>
            <person name="Juniper S.K."/>
            <person name="Young C.R."/>
            <person name="Angers B."/>
            <person name="Qian P.Y."/>
        </authorList>
    </citation>
    <scope>NUCLEOTIDE SEQUENCE</scope>
    <source>
        <strain evidence="8">P08H-3</strain>
    </source>
</reference>
<comment type="subcellular location">
    <subcellularLocation>
        <location evidence="1">Cell membrane</location>
        <topology evidence="1">Multi-pass membrane protein</topology>
    </subcellularLocation>
</comment>
<feature type="non-terminal residue" evidence="8">
    <location>
        <position position="1"/>
    </location>
</feature>
<evidence type="ECO:0000256" key="4">
    <source>
        <dbReference type="ARBA" id="ARBA00022989"/>
    </source>
</evidence>
<feature type="transmembrane region" description="Helical" evidence="6">
    <location>
        <begin position="120"/>
        <end position="141"/>
    </location>
</feature>
<dbReference type="GO" id="GO:0004930">
    <property type="term" value="F:G protein-coupled receptor activity"/>
    <property type="evidence" value="ECO:0007669"/>
    <property type="project" value="InterPro"/>
</dbReference>
<dbReference type="InterPro" id="IPR000276">
    <property type="entry name" value="GPCR_Rhodpsn"/>
</dbReference>
<evidence type="ECO:0000256" key="6">
    <source>
        <dbReference type="SAM" id="Phobius"/>
    </source>
</evidence>
<feature type="transmembrane region" description="Helical" evidence="6">
    <location>
        <begin position="282"/>
        <end position="302"/>
    </location>
</feature>
<feature type="transmembrane region" description="Helical" evidence="6">
    <location>
        <begin position="41"/>
        <end position="65"/>
    </location>
</feature>
<evidence type="ECO:0000259" key="7">
    <source>
        <dbReference type="PROSITE" id="PS50262"/>
    </source>
</evidence>
<comment type="caution">
    <text evidence="8">The sequence shown here is derived from an EMBL/GenBank/DDBJ whole genome shotgun (WGS) entry which is preliminary data.</text>
</comment>
<dbReference type="AlphaFoldDB" id="A0AAD9K8F0"/>
<keyword evidence="3 6" id="KW-0812">Transmembrane</keyword>
<evidence type="ECO:0000256" key="3">
    <source>
        <dbReference type="ARBA" id="ARBA00022692"/>
    </source>
</evidence>
<keyword evidence="9" id="KW-1185">Reference proteome</keyword>
<evidence type="ECO:0000313" key="8">
    <source>
        <dbReference type="EMBL" id="KAK2165928.1"/>
    </source>
</evidence>
<dbReference type="PANTHER" id="PTHR22750">
    <property type="entry name" value="G-PROTEIN COUPLED RECEPTOR"/>
    <property type="match status" value="1"/>
</dbReference>